<feature type="transmembrane region" description="Helical" evidence="8">
    <location>
        <begin position="21"/>
        <end position="43"/>
    </location>
</feature>
<dbReference type="GO" id="GO:0005254">
    <property type="term" value="F:chloride channel activity"/>
    <property type="evidence" value="ECO:0007669"/>
    <property type="project" value="InterPro"/>
</dbReference>
<comment type="subcellular location">
    <subcellularLocation>
        <location evidence="1">Cell membrane</location>
        <topology evidence="1">Multi-pass membrane protein</topology>
    </subcellularLocation>
</comment>
<evidence type="ECO:0000256" key="4">
    <source>
        <dbReference type="ARBA" id="ARBA00022692"/>
    </source>
</evidence>
<keyword evidence="4 8" id="KW-0812">Transmembrane</keyword>
<dbReference type="InterPro" id="IPR044669">
    <property type="entry name" value="YneE/VCCN1/2-like"/>
</dbReference>
<keyword evidence="6" id="KW-0406">Ion transport</keyword>
<comment type="caution">
    <text evidence="9">The sequence shown here is derived from an EMBL/GenBank/DDBJ whole genome shotgun (WGS) entry which is preliminary data.</text>
</comment>
<feature type="transmembrane region" description="Helical" evidence="8">
    <location>
        <begin position="49"/>
        <end position="71"/>
    </location>
</feature>
<evidence type="ECO:0000313" key="9">
    <source>
        <dbReference type="EMBL" id="ORY86157.1"/>
    </source>
</evidence>
<dbReference type="EMBL" id="MCFI01000003">
    <property type="protein sequence ID" value="ORY86157.1"/>
    <property type="molecule type" value="Genomic_DNA"/>
</dbReference>
<keyword evidence="3" id="KW-1003">Cell membrane</keyword>
<keyword evidence="10" id="KW-1185">Reference proteome</keyword>
<organism evidence="9 10">
    <name type="scientific">Protomyces lactucae-debilis</name>
    <dbReference type="NCBI Taxonomy" id="2754530"/>
    <lineage>
        <taxon>Eukaryota</taxon>
        <taxon>Fungi</taxon>
        <taxon>Dikarya</taxon>
        <taxon>Ascomycota</taxon>
        <taxon>Taphrinomycotina</taxon>
        <taxon>Taphrinomycetes</taxon>
        <taxon>Taphrinales</taxon>
        <taxon>Protomycetaceae</taxon>
        <taxon>Protomyces</taxon>
    </lineage>
</organism>
<protein>
    <submittedName>
        <fullName evidence="9">Bestrophin/UPF0187</fullName>
    </submittedName>
</protein>
<evidence type="ECO:0000256" key="1">
    <source>
        <dbReference type="ARBA" id="ARBA00004651"/>
    </source>
</evidence>
<dbReference type="OrthoDB" id="1368at2759"/>
<reference evidence="9 10" key="1">
    <citation type="submission" date="2016-07" db="EMBL/GenBank/DDBJ databases">
        <title>Pervasive Adenine N6-methylation of Active Genes in Fungi.</title>
        <authorList>
            <consortium name="DOE Joint Genome Institute"/>
            <person name="Mondo S.J."/>
            <person name="Dannebaum R.O."/>
            <person name="Kuo R.C."/>
            <person name="Labutti K."/>
            <person name="Haridas S."/>
            <person name="Kuo A."/>
            <person name="Salamov A."/>
            <person name="Ahrendt S.R."/>
            <person name="Lipzen A."/>
            <person name="Sullivan W."/>
            <person name="Andreopoulos W.B."/>
            <person name="Clum A."/>
            <person name="Lindquist E."/>
            <person name="Daum C."/>
            <person name="Ramamoorthy G.K."/>
            <person name="Gryganskyi A."/>
            <person name="Culley D."/>
            <person name="Magnuson J.K."/>
            <person name="James T.Y."/>
            <person name="O'Malley M.A."/>
            <person name="Stajich J.E."/>
            <person name="Spatafora J.W."/>
            <person name="Visel A."/>
            <person name="Grigoriev I.V."/>
        </authorList>
    </citation>
    <scope>NUCLEOTIDE SEQUENCE [LARGE SCALE GENOMIC DNA]</scope>
    <source>
        <strain evidence="9 10">12-1054</strain>
    </source>
</reference>
<evidence type="ECO:0000256" key="8">
    <source>
        <dbReference type="SAM" id="Phobius"/>
    </source>
</evidence>
<evidence type="ECO:0000256" key="2">
    <source>
        <dbReference type="ARBA" id="ARBA00022448"/>
    </source>
</evidence>
<dbReference type="STRING" id="56484.A0A1Y2FRE9"/>
<feature type="transmembrane region" description="Helical" evidence="8">
    <location>
        <begin position="254"/>
        <end position="273"/>
    </location>
</feature>
<keyword evidence="2" id="KW-0813">Transport</keyword>
<accession>A0A1Y2FRE9</accession>
<evidence type="ECO:0000256" key="7">
    <source>
        <dbReference type="ARBA" id="ARBA00023136"/>
    </source>
</evidence>
<evidence type="ECO:0000256" key="5">
    <source>
        <dbReference type="ARBA" id="ARBA00022989"/>
    </source>
</evidence>
<gene>
    <name evidence="9" type="ORF">BCR37DRAFT_206208</name>
</gene>
<dbReference type="RefSeq" id="XP_040727339.1">
    <property type="nucleotide sequence ID" value="XM_040866392.1"/>
</dbReference>
<feature type="transmembrane region" description="Helical" evidence="8">
    <location>
        <begin position="279"/>
        <end position="300"/>
    </location>
</feature>
<keyword evidence="7 8" id="KW-0472">Membrane</keyword>
<name>A0A1Y2FRE9_PROLT</name>
<proteinExistence type="predicted"/>
<dbReference type="Proteomes" id="UP000193685">
    <property type="component" value="Unassembled WGS sequence"/>
</dbReference>
<dbReference type="OMA" id="LCGFAHA"/>
<dbReference type="AlphaFoldDB" id="A0A1Y2FRE9"/>
<evidence type="ECO:0000313" key="10">
    <source>
        <dbReference type="Proteomes" id="UP000193685"/>
    </source>
</evidence>
<sequence>MLDHRHEPIRKYPYVFRISGSVLPQIWAQIVSIGIFATGVVAISELTRYSLEINPVLISTLGFIVSLSLSFRTQSSYARWWEARIAWDRLTSNARNLSRVIWISGPERTGQYAARDILLKKSAINLIGIFAVSLKNHLRNQRGHTAPDLIHLIPHLDTYSRRPKDGKREEAELRSTWFLHNEDETLGDDWCQATLSAGVLPTEITYHLQSYMEYVRSANPSLQNYYAQNMTILLHEMNQLTSNCERIQSTIFPVAYNIVISQILWIFVIGLPFQLCSVLSWATIPLCMVTSSFLFSLYYIGSEIEDPFGFDSNDLDVSNPSFEPQLTSPAGTILQADSP</sequence>
<dbReference type="PANTHER" id="PTHR33281:SF19">
    <property type="entry name" value="VOLTAGE-DEPENDENT ANION CHANNEL-FORMING PROTEIN YNEE"/>
    <property type="match status" value="1"/>
</dbReference>
<dbReference type="PANTHER" id="PTHR33281">
    <property type="entry name" value="UPF0187 PROTEIN YNEE"/>
    <property type="match status" value="1"/>
</dbReference>
<dbReference type="GeneID" id="63782991"/>
<dbReference type="Pfam" id="PF25539">
    <property type="entry name" value="Bestrophin_2"/>
    <property type="match status" value="1"/>
</dbReference>
<dbReference type="GO" id="GO:0005886">
    <property type="term" value="C:plasma membrane"/>
    <property type="evidence" value="ECO:0007669"/>
    <property type="project" value="UniProtKB-SubCell"/>
</dbReference>
<evidence type="ECO:0000256" key="6">
    <source>
        <dbReference type="ARBA" id="ARBA00023065"/>
    </source>
</evidence>
<evidence type="ECO:0000256" key="3">
    <source>
        <dbReference type="ARBA" id="ARBA00022475"/>
    </source>
</evidence>
<keyword evidence="5 8" id="KW-1133">Transmembrane helix</keyword>